<evidence type="ECO:0000313" key="2">
    <source>
        <dbReference type="Proteomes" id="UP001143910"/>
    </source>
</evidence>
<dbReference type="Proteomes" id="UP001143910">
    <property type="component" value="Unassembled WGS sequence"/>
</dbReference>
<gene>
    <name evidence="1" type="ORF">NQ176_g336</name>
</gene>
<accession>A0ACC1NZR6</accession>
<comment type="caution">
    <text evidence="1">The sequence shown here is derived from an EMBL/GenBank/DDBJ whole genome shotgun (WGS) entry which is preliminary data.</text>
</comment>
<protein>
    <submittedName>
        <fullName evidence="1">Uncharacterized protein</fullName>
    </submittedName>
</protein>
<reference evidence="1" key="1">
    <citation type="submission" date="2022-08" db="EMBL/GenBank/DDBJ databases">
        <title>Genome Sequence of Lecanicillium fungicola.</title>
        <authorList>
            <person name="Buettner E."/>
        </authorList>
    </citation>
    <scope>NUCLEOTIDE SEQUENCE</scope>
    <source>
        <strain evidence="1">Babe33</strain>
    </source>
</reference>
<dbReference type="EMBL" id="JANJQO010000012">
    <property type="protein sequence ID" value="KAJ2983919.1"/>
    <property type="molecule type" value="Genomic_DNA"/>
</dbReference>
<organism evidence="1 2">
    <name type="scientific">Zarea fungicola</name>
    <dbReference type="NCBI Taxonomy" id="93591"/>
    <lineage>
        <taxon>Eukaryota</taxon>
        <taxon>Fungi</taxon>
        <taxon>Dikarya</taxon>
        <taxon>Ascomycota</taxon>
        <taxon>Pezizomycotina</taxon>
        <taxon>Sordariomycetes</taxon>
        <taxon>Hypocreomycetidae</taxon>
        <taxon>Hypocreales</taxon>
        <taxon>Cordycipitaceae</taxon>
        <taxon>Zarea</taxon>
    </lineage>
</organism>
<evidence type="ECO:0000313" key="1">
    <source>
        <dbReference type="EMBL" id="KAJ2983919.1"/>
    </source>
</evidence>
<name>A0ACC1NZR6_9HYPO</name>
<sequence length="74" mass="7975">MSGITDEAVVEAHDLIQGAERRASQDNYTLVTSGLIDDDGKDLKETPAGNAGDDKTMLGRAMDKTKNILRVNKV</sequence>
<keyword evidence="2" id="KW-1185">Reference proteome</keyword>
<proteinExistence type="predicted"/>